<dbReference type="Pfam" id="PF17782">
    <property type="entry name" value="WHD_DprA"/>
    <property type="match status" value="1"/>
</dbReference>
<dbReference type="Gene3D" id="1.10.10.10">
    <property type="entry name" value="Winged helix-like DNA-binding domain superfamily/Winged helix DNA-binding domain"/>
    <property type="match status" value="1"/>
</dbReference>
<dbReference type="Pfam" id="PF02481">
    <property type="entry name" value="DNA_processg_A"/>
    <property type="match status" value="1"/>
</dbReference>
<proteinExistence type="inferred from homology"/>
<dbReference type="Gene3D" id="3.40.50.450">
    <property type="match status" value="1"/>
</dbReference>
<reference evidence="4 5" key="1">
    <citation type="submission" date="2024-11" db="EMBL/GenBank/DDBJ databases">
        <authorList>
            <person name="Kaparullina E.N."/>
            <person name="Delegan Y.A."/>
            <person name="Doronina N.V."/>
        </authorList>
    </citation>
    <scope>NUCLEOTIDE SEQUENCE [LARGE SCALE GENOMIC DNA]</scope>
    <source>
        <strain evidence="4 5">7sh_L</strain>
    </source>
</reference>
<dbReference type="InterPro" id="IPR003488">
    <property type="entry name" value="DprA"/>
</dbReference>
<dbReference type="InterPro" id="IPR041614">
    <property type="entry name" value="DprA_WH"/>
</dbReference>
<feature type="domain" description="DprA winged helix" evidence="3">
    <location>
        <begin position="284"/>
        <end position="341"/>
    </location>
</feature>
<dbReference type="Proteomes" id="UP001617669">
    <property type="component" value="Unassembled WGS sequence"/>
</dbReference>
<keyword evidence="5" id="KW-1185">Reference proteome</keyword>
<dbReference type="InterPro" id="IPR057666">
    <property type="entry name" value="DrpA_SLOG"/>
</dbReference>
<dbReference type="NCBIfam" id="TIGR00732">
    <property type="entry name" value="dprA"/>
    <property type="match status" value="1"/>
</dbReference>
<dbReference type="PANTHER" id="PTHR43022:SF1">
    <property type="entry name" value="PROTEIN SMF"/>
    <property type="match status" value="1"/>
</dbReference>
<dbReference type="InterPro" id="IPR036388">
    <property type="entry name" value="WH-like_DNA-bd_sf"/>
</dbReference>
<evidence type="ECO:0000256" key="1">
    <source>
        <dbReference type="ARBA" id="ARBA00006525"/>
    </source>
</evidence>
<organism evidence="4 5">
    <name type="scientific">Methylobacillus methanolivorans</name>
    <dbReference type="NCBI Taxonomy" id="1848927"/>
    <lineage>
        <taxon>Bacteria</taxon>
        <taxon>Pseudomonadati</taxon>
        <taxon>Pseudomonadota</taxon>
        <taxon>Betaproteobacteria</taxon>
        <taxon>Nitrosomonadales</taxon>
        <taxon>Methylophilaceae</taxon>
        <taxon>Methylobacillus</taxon>
    </lineage>
</organism>
<evidence type="ECO:0000259" key="3">
    <source>
        <dbReference type="Pfam" id="PF17782"/>
    </source>
</evidence>
<gene>
    <name evidence="4" type="primary">dprA</name>
    <name evidence="4" type="ORF">ACIKP9_08910</name>
</gene>
<evidence type="ECO:0000259" key="2">
    <source>
        <dbReference type="Pfam" id="PF02481"/>
    </source>
</evidence>
<evidence type="ECO:0000313" key="4">
    <source>
        <dbReference type="EMBL" id="MFJ5446345.1"/>
    </source>
</evidence>
<evidence type="ECO:0000313" key="5">
    <source>
        <dbReference type="Proteomes" id="UP001617669"/>
    </source>
</evidence>
<dbReference type="SUPFAM" id="SSF102405">
    <property type="entry name" value="MCP/YpsA-like"/>
    <property type="match status" value="1"/>
</dbReference>
<sequence length="347" mass="36597">MPGLGSQAFCQLLAVFGSPEKIYNASRQRLRDVLPDAQASAVAAGPVAEHQALITAWLQQPGNHLVTLADASYPQSLLDIPNPPPLLYAKGRLALLNMPSIAVVGSRNASPQGEKNAEEFSAALSRQGLCIVSGMALGIDGAAHQGALKAGGATIAVVGTGLDIVYPARHRHLAHQIAEHGLIISEFALGTPSRAQNFPRRNRIISGLSQGCLVVEANLQSGSLITARLAVEQGREVFAIPGSIHSPMAKGCHQLIKQGAKLVDSMQDILDEMKIAPQSVVDSPNVEQPVDSEHDPLLEALGYDPVSLDVLAARSGLTTERLSAMLLVLELEGKLTSLPGGRFQRIA</sequence>
<feature type="domain" description="Smf/DprA SLOG" evidence="2">
    <location>
        <begin position="65"/>
        <end position="273"/>
    </location>
</feature>
<name>A0ABW8GQT7_9PROT</name>
<dbReference type="PANTHER" id="PTHR43022">
    <property type="entry name" value="PROTEIN SMF"/>
    <property type="match status" value="1"/>
</dbReference>
<comment type="caution">
    <text evidence="4">The sequence shown here is derived from an EMBL/GenBank/DDBJ whole genome shotgun (WGS) entry which is preliminary data.</text>
</comment>
<accession>A0ABW8GQT7</accession>
<dbReference type="EMBL" id="JBIWXY010000001">
    <property type="protein sequence ID" value="MFJ5446345.1"/>
    <property type="molecule type" value="Genomic_DNA"/>
</dbReference>
<protein>
    <submittedName>
        <fullName evidence="4">DNA-processing protein DprA</fullName>
    </submittedName>
</protein>
<dbReference type="RefSeq" id="WP_400881550.1">
    <property type="nucleotide sequence ID" value="NZ_JBIWXY010000001.1"/>
</dbReference>
<comment type="similarity">
    <text evidence="1">Belongs to the DprA/Smf family.</text>
</comment>